<protein>
    <submittedName>
        <fullName evidence="3">ABC-type transport system involved in multi-copper enzyme maturation permease subunit</fullName>
    </submittedName>
</protein>
<keyword evidence="2" id="KW-0472">Membrane</keyword>
<keyword evidence="2" id="KW-1133">Transmembrane helix</keyword>
<evidence type="ECO:0000256" key="1">
    <source>
        <dbReference type="SAM" id="MobiDB-lite"/>
    </source>
</evidence>
<dbReference type="Proteomes" id="UP000295560">
    <property type="component" value="Unassembled WGS sequence"/>
</dbReference>
<dbReference type="GO" id="GO:0140359">
    <property type="term" value="F:ABC-type transporter activity"/>
    <property type="evidence" value="ECO:0007669"/>
    <property type="project" value="InterPro"/>
</dbReference>
<keyword evidence="4" id="KW-1185">Reference proteome</keyword>
<feature type="transmembrane region" description="Helical" evidence="2">
    <location>
        <begin position="48"/>
        <end position="73"/>
    </location>
</feature>
<dbReference type="OrthoDB" id="5244396at2"/>
<evidence type="ECO:0000256" key="2">
    <source>
        <dbReference type="SAM" id="Phobius"/>
    </source>
</evidence>
<gene>
    <name evidence="3" type="ORF">EV378_4597</name>
</gene>
<dbReference type="GO" id="GO:0005886">
    <property type="term" value="C:plasma membrane"/>
    <property type="evidence" value="ECO:0007669"/>
    <property type="project" value="UniProtKB-SubCell"/>
</dbReference>
<dbReference type="RefSeq" id="WP_132429500.1">
    <property type="nucleotide sequence ID" value="NZ_SMFZ01000002.1"/>
</dbReference>
<evidence type="ECO:0000313" key="3">
    <source>
        <dbReference type="EMBL" id="TCK20636.1"/>
    </source>
</evidence>
<name>A0A4V2PHG3_PSEEN</name>
<feature type="transmembrane region" description="Helical" evidence="2">
    <location>
        <begin position="203"/>
        <end position="223"/>
    </location>
</feature>
<feature type="transmembrane region" description="Helical" evidence="2">
    <location>
        <begin position="130"/>
        <end position="151"/>
    </location>
</feature>
<accession>A0A4V2PHG3</accession>
<proteinExistence type="predicted"/>
<feature type="transmembrane region" description="Helical" evidence="2">
    <location>
        <begin position="85"/>
        <end position="109"/>
    </location>
</feature>
<keyword evidence="2" id="KW-0812">Transmembrane</keyword>
<feature type="region of interest" description="Disordered" evidence="1">
    <location>
        <begin position="1"/>
        <end position="26"/>
    </location>
</feature>
<reference evidence="3 4" key="1">
    <citation type="submission" date="2019-03" db="EMBL/GenBank/DDBJ databases">
        <title>Sequencing the genomes of 1000 actinobacteria strains.</title>
        <authorList>
            <person name="Klenk H.-P."/>
        </authorList>
    </citation>
    <scope>NUCLEOTIDE SEQUENCE [LARGE SCALE GENOMIC DNA]</scope>
    <source>
        <strain evidence="3 4">DSM 44969</strain>
    </source>
</reference>
<organism evidence="3 4">
    <name type="scientific">Pseudonocardia endophytica</name>
    <dbReference type="NCBI Taxonomy" id="401976"/>
    <lineage>
        <taxon>Bacteria</taxon>
        <taxon>Bacillati</taxon>
        <taxon>Actinomycetota</taxon>
        <taxon>Actinomycetes</taxon>
        <taxon>Pseudonocardiales</taxon>
        <taxon>Pseudonocardiaceae</taxon>
        <taxon>Pseudonocardia</taxon>
    </lineage>
</organism>
<feature type="transmembrane region" description="Helical" evidence="2">
    <location>
        <begin position="171"/>
        <end position="196"/>
    </location>
</feature>
<sequence>MTASENAPAAPVQTAVAHPSGRRARIGPPRRWRAVLRAEIRKTTSVKLWWVLVVPVVLLSLLTSQFGSLLSLILPTATEESPVRLMVGVASATSVVSVLAAMFGALTMTGEFRHRTATNAYLTGARVQVLGAKVVVAAVVGALYGLLMGVLGPLLGGAALGQQTLPGFGDLVLLGLAGILVCALWGVIGVAIGTVVRNQVGAIAIAVGYLILGENVISVVLGLGDSSTSDPTWVSRLSSFLPGNAGDLTLYHPALAGAGDESSIRQGLELLAGATAPPPGWVSALVLVAWTVAAVAVAVVVGGRRDVT</sequence>
<dbReference type="PANTHER" id="PTHR37305:SF1">
    <property type="entry name" value="MEMBRANE PROTEIN"/>
    <property type="match status" value="1"/>
</dbReference>
<dbReference type="EMBL" id="SMFZ01000002">
    <property type="protein sequence ID" value="TCK20636.1"/>
    <property type="molecule type" value="Genomic_DNA"/>
</dbReference>
<feature type="transmembrane region" description="Helical" evidence="2">
    <location>
        <begin position="281"/>
        <end position="302"/>
    </location>
</feature>
<evidence type="ECO:0000313" key="4">
    <source>
        <dbReference type="Proteomes" id="UP000295560"/>
    </source>
</evidence>
<comment type="caution">
    <text evidence="3">The sequence shown here is derived from an EMBL/GenBank/DDBJ whole genome shotgun (WGS) entry which is preliminary data.</text>
</comment>
<dbReference type="AlphaFoldDB" id="A0A4V2PHG3"/>
<dbReference type="PANTHER" id="PTHR37305">
    <property type="entry name" value="INTEGRAL MEMBRANE PROTEIN-RELATED"/>
    <property type="match status" value="1"/>
</dbReference>